<dbReference type="Pfam" id="PF00107">
    <property type="entry name" value="ADH_zinc_N"/>
    <property type="match status" value="1"/>
</dbReference>
<keyword evidence="5" id="KW-1185">Reference proteome</keyword>
<dbReference type="InterPro" id="IPR020843">
    <property type="entry name" value="ER"/>
</dbReference>
<dbReference type="PANTHER" id="PTHR48106">
    <property type="entry name" value="QUINONE OXIDOREDUCTASE PIG3-RELATED"/>
    <property type="match status" value="1"/>
</dbReference>
<evidence type="ECO:0000313" key="5">
    <source>
        <dbReference type="Proteomes" id="UP001500831"/>
    </source>
</evidence>
<proteinExistence type="predicted"/>
<dbReference type="Proteomes" id="UP001500831">
    <property type="component" value="Unassembled WGS sequence"/>
</dbReference>
<dbReference type="InterPro" id="IPR011032">
    <property type="entry name" value="GroES-like_sf"/>
</dbReference>
<evidence type="ECO:0000256" key="1">
    <source>
        <dbReference type="ARBA" id="ARBA00022857"/>
    </source>
</evidence>
<comment type="caution">
    <text evidence="4">The sequence shown here is derived from an EMBL/GenBank/DDBJ whole genome shotgun (WGS) entry which is preliminary data.</text>
</comment>
<evidence type="ECO:0000313" key="4">
    <source>
        <dbReference type="EMBL" id="GAA2907989.1"/>
    </source>
</evidence>
<dbReference type="SUPFAM" id="SSF51735">
    <property type="entry name" value="NAD(P)-binding Rossmann-fold domains"/>
    <property type="match status" value="1"/>
</dbReference>
<dbReference type="PANTHER" id="PTHR48106:SF18">
    <property type="entry name" value="QUINONE OXIDOREDUCTASE PIG3"/>
    <property type="match status" value="1"/>
</dbReference>
<dbReference type="Gene3D" id="3.90.180.10">
    <property type="entry name" value="Medium-chain alcohol dehydrogenases, catalytic domain"/>
    <property type="match status" value="1"/>
</dbReference>
<feature type="domain" description="Enoyl reductase (ER)" evidence="3">
    <location>
        <begin position="10"/>
        <end position="340"/>
    </location>
</feature>
<dbReference type="EMBL" id="BAAAVI010000093">
    <property type="protein sequence ID" value="GAA2907989.1"/>
    <property type="molecule type" value="Genomic_DNA"/>
</dbReference>
<dbReference type="SMART" id="SM00829">
    <property type="entry name" value="PKS_ER"/>
    <property type="match status" value="1"/>
</dbReference>
<reference evidence="4 5" key="1">
    <citation type="journal article" date="2019" name="Int. J. Syst. Evol. Microbiol.">
        <title>The Global Catalogue of Microorganisms (GCM) 10K type strain sequencing project: providing services to taxonomists for standard genome sequencing and annotation.</title>
        <authorList>
            <consortium name="The Broad Institute Genomics Platform"/>
            <consortium name="The Broad Institute Genome Sequencing Center for Infectious Disease"/>
            <person name="Wu L."/>
            <person name="Ma J."/>
        </authorList>
    </citation>
    <scope>NUCLEOTIDE SEQUENCE [LARGE SCALE GENOMIC DNA]</scope>
    <source>
        <strain evidence="4 5">JCM 6242</strain>
    </source>
</reference>
<gene>
    <name evidence="4" type="ORF">GCM10010517_74430</name>
</gene>
<dbReference type="InterPro" id="IPR013154">
    <property type="entry name" value="ADH-like_N"/>
</dbReference>
<name>A0ABN3WAB8_9ACTN</name>
<accession>A0ABN3WAB8</accession>
<keyword evidence="1" id="KW-0521">NADP</keyword>
<evidence type="ECO:0000259" key="3">
    <source>
        <dbReference type="SMART" id="SM00829"/>
    </source>
</evidence>
<dbReference type="SUPFAM" id="SSF50129">
    <property type="entry name" value="GroES-like"/>
    <property type="match status" value="1"/>
</dbReference>
<dbReference type="InterPro" id="IPR013149">
    <property type="entry name" value="ADH-like_C"/>
</dbReference>
<dbReference type="RefSeq" id="WP_344981295.1">
    <property type="nucleotide sequence ID" value="NZ_BAAAVI010000093.1"/>
</dbReference>
<sequence length="342" mass="35220">MRALVQTAFGGPEAVSVQRVADPEPGPLDVVVQVRACALNRLDLLQRRGPGVLPGFSLPHIAGMDIAGHVVAAGPAVTTARVGDRVVIDPTLGCGSCPHCRAGDRGHCADLRVVGGNRPGGFAEFVAVPAHLAHPVPEHVDLDEAAALPTPWSTAWHATYAVGQVAAGDCVVIQAAASSVSIAAIQLAKRAGAQVVAVAGSAEKLATAAALGADLLLRNDDPVADAVRDHTGGRGADVALDHVGAATWPHSLACLRIGGRLVMFGNTSGDRVSLSLADVYHRGLRLLGAGAYTPDDFTGMLDAYFAGGLRTLRAAECGLDDLHTTFGLERSRELVGRVLVRP</sequence>
<organism evidence="4 5">
    <name type="scientific">Streptosporangium fragile</name>
    <dbReference type="NCBI Taxonomy" id="46186"/>
    <lineage>
        <taxon>Bacteria</taxon>
        <taxon>Bacillati</taxon>
        <taxon>Actinomycetota</taxon>
        <taxon>Actinomycetes</taxon>
        <taxon>Streptosporangiales</taxon>
        <taxon>Streptosporangiaceae</taxon>
        <taxon>Streptosporangium</taxon>
    </lineage>
</organism>
<dbReference type="InterPro" id="IPR036291">
    <property type="entry name" value="NAD(P)-bd_dom_sf"/>
</dbReference>
<evidence type="ECO:0000256" key="2">
    <source>
        <dbReference type="ARBA" id="ARBA00023002"/>
    </source>
</evidence>
<protein>
    <submittedName>
        <fullName evidence="4">Zinc-binding dehydrogenase</fullName>
    </submittedName>
</protein>
<dbReference type="Pfam" id="PF08240">
    <property type="entry name" value="ADH_N"/>
    <property type="match status" value="1"/>
</dbReference>
<keyword evidence="2" id="KW-0560">Oxidoreductase</keyword>